<name>A0A1I7WDY3_HETBA</name>
<evidence type="ECO:0000313" key="3">
    <source>
        <dbReference type="WBParaSite" id="Hba_03147"/>
    </source>
</evidence>
<feature type="chain" id="PRO_5009310590" evidence="1">
    <location>
        <begin position="26"/>
        <end position="130"/>
    </location>
</feature>
<sequence length="130" mass="14859">MSTTCFSSGTMQFLVFCLVVATSYAMPVDFSNYTLTIDKVNLIDLHYIYIYKNINTSIKELKVPQTNVLIETSFCRSFGKHPALFKYIIYVFLPNIPNISSLQRSSVLVRTAMRVKIRTVPDNKQLLSMS</sequence>
<reference evidence="3" key="1">
    <citation type="submission" date="2016-11" db="UniProtKB">
        <authorList>
            <consortium name="WormBaseParasite"/>
        </authorList>
    </citation>
    <scope>IDENTIFICATION</scope>
</reference>
<dbReference type="Proteomes" id="UP000095283">
    <property type="component" value="Unplaced"/>
</dbReference>
<evidence type="ECO:0000256" key="1">
    <source>
        <dbReference type="SAM" id="SignalP"/>
    </source>
</evidence>
<accession>A0A1I7WDY3</accession>
<dbReference type="WBParaSite" id="Hba_03147">
    <property type="protein sequence ID" value="Hba_03147"/>
    <property type="gene ID" value="Hba_03147"/>
</dbReference>
<feature type="signal peptide" evidence="1">
    <location>
        <begin position="1"/>
        <end position="25"/>
    </location>
</feature>
<protein>
    <submittedName>
        <fullName evidence="3">Hypotheticial protein</fullName>
    </submittedName>
</protein>
<dbReference type="AlphaFoldDB" id="A0A1I7WDY3"/>
<evidence type="ECO:0000313" key="2">
    <source>
        <dbReference type="Proteomes" id="UP000095283"/>
    </source>
</evidence>
<keyword evidence="2" id="KW-1185">Reference proteome</keyword>
<proteinExistence type="predicted"/>
<keyword evidence="1" id="KW-0732">Signal</keyword>
<organism evidence="2 3">
    <name type="scientific">Heterorhabditis bacteriophora</name>
    <name type="common">Entomopathogenic nematode worm</name>
    <dbReference type="NCBI Taxonomy" id="37862"/>
    <lineage>
        <taxon>Eukaryota</taxon>
        <taxon>Metazoa</taxon>
        <taxon>Ecdysozoa</taxon>
        <taxon>Nematoda</taxon>
        <taxon>Chromadorea</taxon>
        <taxon>Rhabditida</taxon>
        <taxon>Rhabditina</taxon>
        <taxon>Rhabditomorpha</taxon>
        <taxon>Strongyloidea</taxon>
        <taxon>Heterorhabditidae</taxon>
        <taxon>Heterorhabditis</taxon>
    </lineage>
</organism>